<dbReference type="PANTHER" id="PTHR45348">
    <property type="entry name" value="HYPOTHETICAL OXIDOREDUCTASE (EUROFUNG)"/>
    <property type="match status" value="1"/>
</dbReference>
<protein>
    <submittedName>
        <fullName evidence="6">Related to C.carbonum toxD protein</fullName>
    </submittedName>
</protein>
<dbReference type="CDD" id="cd08249">
    <property type="entry name" value="enoyl_reductase_like"/>
    <property type="match status" value="1"/>
</dbReference>
<dbReference type="GeneID" id="35602668"/>
<dbReference type="GO" id="GO:0016651">
    <property type="term" value="F:oxidoreductase activity, acting on NAD(P)H"/>
    <property type="evidence" value="ECO:0007669"/>
    <property type="project" value="InterPro"/>
</dbReference>
<comment type="subunit">
    <text evidence="2">Monomer.</text>
</comment>
<dbReference type="InterPro" id="IPR047122">
    <property type="entry name" value="Trans-enoyl_RdTase-like"/>
</dbReference>
<dbReference type="Gene3D" id="3.40.50.720">
    <property type="entry name" value="NAD(P)-binding Rossmann-like Domain"/>
    <property type="match status" value="1"/>
</dbReference>
<dbReference type="PANTHER" id="PTHR45348:SF6">
    <property type="entry name" value="TRANS-ENOYL REDUCTASE APDC"/>
    <property type="match status" value="1"/>
</dbReference>
<dbReference type="STRING" id="112498.A0A2D3V1K2"/>
<evidence type="ECO:0000256" key="4">
    <source>
        <dbReference type="ARBA" id="ARBA00023002"/>
    </source>
</evidence>
<dbReference type="InterPro" id="IPR013154">
    <property type="entry name" value="ADH-like_N"/>
</dbReference>
<keyword evidence="3" id="KW-0521">NADP</keyword>
<evidence type="ECO:0000256" key="3">
    <source>
        <dbReference type="ARBA" id="ARBA00022857"/>
    </source>
</evidence>
<evidence type="ECO:0000313" key="7">
    <source>
        <dbReference type="Proteomes" id="UP000225277"/>
    </source>
</evidence>
<accession>A0A2D3V1K2</accession>
<sequence length="299" mass="32412">MSPTPGATAGCDFSGDVVQLGEDVSDDTLSLGTKVCGCVFGNNPEFRDNGAFAEYVAVPSKFLLRIPDSMSYQSAATLGIGLSTVGLALYHGLGLESRPSAPSAKSHPVLVSGGGTATGSLAIQVLKLAGLEPVTTCSSGSVERLQRLGAVATFDYRSPTCGNDIREYTDNKLVFALDCQADMGSMAICYNAIGSSGGRYMALNPFPLRGHRRRSVRPDWVFMFTQFSQPITWKRPYRREPQLEDREFAEKWYVELQRMLERLEPVPYRERVGGLAAVMEGVESVGKGEVAGCKLVYRV</sequence>
<dbReference type="Gene3D" id="3.90.180.10">
    <property type="entry name" value="Medium-chain alcohol dehydrogenases, catalytic domain"/>
    <property type="match status" value="1"/>
</dbReference>
<reference evidence="6 7" key="1">
    <citation type="submission" date="2016-03" db="EMBL/GenBank/DDBJ databases">
        <authorList>
            <person name="Ploux O."/>
        </authorList>
    </citation>
    <scope>NUCLEOTIDE SEQUENCE [LARGE SCALE GENOMIC DNA]</scope>
    <source>
        <strain evidence="6 7">URUG2</strain>
    </source>
</reference>
<evidence type="ECO:0000259" key="5">
    <source>
        <dbReference type="Pfam" id="PF08240"/>
    </source>
</evidence>
<feature type="domain" description="Alcohol dehydrogenase-like N-terminal" evidence="5">
    <location>
        <begin position="4"/>
        <end position="68"/>
    </location>
</feature>
<keyword evidence="4" id="KW-0560">Oxidoreductase</keyword>
<dbReference type="Pfam" id="PF08240">
    <property type="entry name" value="ADH_N"/>
    <property type="match status" value="1"/>
</dbReference>
<keyword evidence="7" id="KW-1185">Reference proteome</keyword>
<name>A0A2D3V1K2_9PEZI</name>
<dbReference type="InterPro" id="IPR036291">
    <property type="entry name" value="NAD(P)-bd_dom_sf"/>
</dbReference>
<dbReference type="RefSeq" id="XP_023628577.1">
    <property type="nucleotide sequence ID" value="XM_023772809.1"/>
</dbReference>
<evidence type="ECO:0000313" key="6">
    <source>
        <dbReference type="EMBL" id="CZT21688.1"/>
    </source>
</evidence>
<gene>
    <name evidence="6" type="ORF">RCC_07553</name>
</gene>
<dbReference type="AlphaFoldDB" id="A0A2D3V1K2"/>
<dbReference type="InterPro" id="IPR011032">
    <property type="entry name" value="GroES-like_sf"/>
</dbReference>
<dbReference type="OrthoDB" id="48317at2759"/>
<dbReference type="Proteomes" id="UP000225277">
    <property type="component" value="Unassembled WGS sequence"/>
</dbReference>
<dbReference type="SUPFAM" id="SSF50129">
    <property type="entry name" value="GroES-like"/>
    <property type="match status" value="1"/>
</dbReference>
<evidence type="ECO:0000256" key="1">
    <source>
        <dbReference type="ARBA" id="ARBA00008072"/>
    </source>
</evidence>
<organism evidence="6 7">
    <name type="scientific">Ramularia collo-cygni</name>
    <dbReference type="NCBI Taxonomy" id="112498"/>
    <lineage>
        <taxon>Eukaryota</taxon>
        <taxon>Fungi</taxon>
        <taxon>Dikarya</taxon>
        <taxon>Ascomycota</taxon>
        <taxon>Pezizomycotina</taxon>
        <taxon>Dothideomycetes</taxon>
        <taxon>Dothideomycetidae</taxon>
        <taxon>Mycosphaerellales</taxon>
        <taxon>Mycosphaerellaceae</taxon>
        <taxon>Ramularia</taxon>
    </lineage>
</organism>
<dbReference type="EMBL" id="FJUY01000012">
    <property type="protein sequence ID" value="CZT21688.1"/>
    <property type="molecule type" value="Genomic_DNA"/>
</dbReference>
<dbReference type="SUPFAM" id="SSF51735">
    <property type="entry name" value="NAD(P)-binding Rossmann-fold domains"/>
    <property type="match status" value="1"/>
</dbReference>
<proteinExistence type="inferred from homology"/>
<evidence type="ECO:0000256" key="2">
    <source>
        <dbReference type="ARBA" id="ARBA00011245"/>
    </source>
</evidence>
<comment type="similarity">
    <text evidence="1">Belongs to the zinc-containing alcohol dehydrogenase family.</text>
</comment>